<dbReference type="RefSeq" id="WP_252760189.1">
    <property type="nucleotide sequence ID" value="NZ_JAMXLY010000007.1"/>
</dbReference>
<protein>
    <submittedName>
        <fullName evidence="2">DUF4840 domain-containing protein</fullName>
    </submittedName>
</protein>
<comment type="caution">
    <text evidence="2">The sequence shown here is derived from an EMBL/GenBank/DDBJ whole genome shotgun (WGS) entry which is preliminary data.</text>
</comment>
<organism evidence="2 3">
    <name type="scientific">Segatella cerevisiae</name>
    <dbReference type="NCBI Taxonomy" id="2053716"/>
    <lineage>
        <taxon>Bacteria</taxon>
        <taxon>Pseudomonadati</taxon>
        <taxon>Bacteroidota</taxon>
        <taxon>Bacteroidia</taxon>
        <taxon>Bacteroidales</taxon>
        <taxon>Prevotellaceae</taxon>
        <taxon>Segatella</taxon>
    </lineage>
</organism>
<evidence type="ECO:0000313" key="2">
    <source>
        <dbReference type="EMBL" id="MCO6024825.1"/>
    </source>
</evidence>
<evidence type="ECO:0000313" key="3">
    <source>
        <dbReference type="Proteomes" id="UP001204015"/>
    </source>
</evidence>
<keyword evidence="3" id="KW-1185">Reference proteome</keyword>
<accession>A0ABT1BUR5</accession>
<dbReference type="EMBL" id="JAMXLY010000007">
    <property type="protein sequence ID" value="MCO6024825.1"/>
    <property type="molecule type" value="Genomic_DNA"/>
</dbReference>
<dbReference type="PROSITE" id="PS51257">
    <property type="entry name" value="PROKAR_LIPOPROTEIN"/>
    <property type="match status" value="1"/>
</dbReference>
<feature type="signal peptide" evidence="1">
    <location>
        <begin position="1"/>
        <end position="25"/>
    </location>
</feature>
<reference evidence="2 3" key="1">
    <citation type="submission" date="2022-06" db="EMBL/GenBank/DDBJ databases">
        <title>A taxonomic note on the genus Prevotella: Description of four novel genera and emended description of the genera Hallella and Xylanibacter.</title>
        <authorList>
            <person name="Hitch T.C.A."/>
        </authorList>
    </citation>
    <scope>NUCLEOTIDE SEQUENCE [LARGE SCALE GENOMIC DNA]</scope>
    <source>
        <strain evidence="2 3">DSM 100619</strain>
    </source>
</reference>
<feature type="chain" id="PRO_5045916277" evidence="1">
    <location>
        <begin position="26"/>
        <end position="238"/>
    </location>
</feature>
<gene>
    <name evidence="2" type="ORF">NG821_03025</name>
</gene>
<evidence type="ECO:0000256" key="1">
    <source>
        <dbReference type="SAM" id="SignalP"/>
    </source>
</evidence>
<sequence>MKKLKATLFLICGLGTAMFLSSCLGDNDNSSNTINLSQGQRTELYYHIAKEYSGKLIRLYQANEMDPTDPTSRNDTLASINWVVKENEKDTTINIDFPIAKLAKYISDSGDKQIVASTPSLPLVVQYRAPYIINEDYYNKGYYVFGSFIKDKKVDTKNGNTDIEINFSVMDQTGTDEEGETIYFFSSNNPVIWFNEQYAQVIDIESIKVGDKIYPLRDDVTNDNAAHFEIIYSTGDNN</sequence>
<dbReference type="Proteomes" id="UP001204015">
    <property type="component" value="Unassembled WGS sequence"/>
</dbReference>
<name>A0ABT1BUR5_9BACT</name>
<proteinExistence type="predicted"/>
<keyword evidence="1" id="KW-0732">Signal</keyword>